<dbReference type="OrthoDB" id="4760831at2759"/>
<dbReference type="AlphaFoldDB" id="A0A8H6NR65"/>
<sequence>MFGFVQQACRLLQRTPARQYQTVRRVQDALEEGDFNANEWGFYLCRTDYSDDALWERYLEYIAKNAREIVSRQGANTAVRRKLRIVTMEGKDMVDASPDDCKRVFVNWREGWPQGVFKDEAGVVGADDGGEMLVDYPLLADRECLESLLEHEKLDRGYLELGSRKVFVKALNAERGDPADKDGMYTIRLDAADRRVVPQSDYFFVQSSEDERSSERTAEELSDPSFNIMKVSCEELVHFWTTMSRKWPWEWERQWRAFRYPEMRPWEDTCLHNINHWIFYFLSFQVKAGSNPATSITMSATHPPDAWQPATMDREDFRSHLQTSLTDYHSFALDEPHGYRNVRVLTLCWEADMTGGLQLEPMISKITDVFGRHYNYPLRHVNIPIDNGNDVDMDMDKDDDGDKSPTDVVTEALADALSILNNQCLLIVYYVGLAQCDAKTFRLHPSAPPTRRGQASVDFSRATNRTTKAAGCDVLLLMDSCYSSQGAGLGCNEEVVAATGHAGQARWNGPSSFTSNLAGELAHVARSRLIITATELFALVAARAFSKDPNGNPLLQTMPLHRQRYSTDRMPIHLAPLHADNVPNEVWRAAPRPLVEYDPVRVVLSAHLSEPIGLTFRRLDDWATSQLPGSYRRIQFEDVHDANPGVVVVLFKVPLATWANMPDHPAVRFVCFDVNPTGISQYVLQRQQNGLEVSLDALARNLYPGRLREPREHGDAGGHGR</sequence>
<reference evidence="1" key="1">
    <citation type="journal article" date="2020" name="Phytopathology">
        <title>Genome Sequence Resources of Colletotrichum truncatum, C. plurivorum, C. musicola, and C. sojae: Four Species Pathogenic to Soybean (Glycine max).</title>
        <authorList>
            <person name="Rogerio F."/>
            <person name="Boufleur T.R."/>
            <person name="Ciampi-Guillardi M."/>
            <person name="Sukno S.A."/>
            <person name="Thon M.R."/>
            <person name="Massola Junior N.S."/>
            <person name="Baroncelli R."/>
        </authorList>
    </citation>
    <scope>NUCLEOTIDE SEQUENCE</scope>
    <source>
        <strain evidence="1">LFN0074</strain>
    </source>
</reference>
<organism evidence="1 2">
    <name type="scientific">Colletotrichum musicola</name>
    <dbReference type="NCBI Taxonomy" id="2175873"/>
    <lineage>
        <taxon>Eukaryota</taxon>
        <taxon>Fungi</taxon>
        <taxon>Dikarya</taxon>
        <taxon>Ascomycota</taxon>
        <taxon>Pezizomycotina</taxon>
        <taxon>Sordariomycetes</taxon>
        <taxon>Hypocreomycetidae</taxon>
        <taxon>Glomerellales</taxon>
        <taxon>Glomerellaceae</taxon>
        <taxon>Colletotrichum</taxon>
        <taxon>Colletotrichum orchidearum species complex</taxon>
    </lineage>
</organism>
<dbReference type="EMBL" id="WIGM01000092">
    <property type="protein sequence ID" value="KAF6841039.1"/>
    <property type="molecule type" value="Genomic_DNA"/>
</dbReference>
<keyword evidence="2" id="KW-1185">Reference proteome</keyword>
<name>A0A8H6NR65_9PEZI</name>
<gene>
    <name evidence="1" type="ORF">CMUS01_03703</name>
</gene>
<accession>A0A8H6NR65</accession>
<comment type="caution">
    <text evidence="1">The sequence shown here is derived from an EMBL/GenBank/DDBJ whole genome shotgun (WGS) entry which is preliminary data.</text>
</comment>
<evidence type="ECO:0000313" key="2">
    <source>
        <dbReference type="Proteomes" id="UP000639643"/>
    </source>
</evidence>
<evidence type="ECO:0000313" key="1">
    <source>
        <dbReference type="EMBL" id="KAF6841039.1"/>
    </source>
</evidence>
<proteinExistence type="predicted"/>
<protein>
    <submittedName>
        <fullName evidence="1">Uncharacterized protein</fullName>
    </submittedName>
</protein>
<dbReference type="Proteomes" id="UP000639643">
    <property type="component" value="Unassembled WGS sequence"/>
</dbReference>